<evidence type="ECO:0000313" key="2">
    <source>
        <dbReference type="EMBL" id="DAF62651.1"/>
    </source>
</evidence>
<proteinExistence type="predicted"/>
<protein>
    <submittedName>
        <fullName evidence="2">Uncharacterized protein</fullName>
    </submittedName>
</protein>
<keyword evidence="1" id="KW-0812">Transmembrane</keyword>
<feature type="transmembrane region" description="Helical" evidence="1">
    <location>
        <begin position="12"/>
        <end position="36"/>
    </location>
</feature>
<evidence type="ECO:0000256" key="1">
    <source>
        <dbReference type="SAM" id="Phobius"/>
    </source>
</evidence>
<sequence length="138" mass="16012">MNNEVQEHIKALLMWLVSPEVLSQIGVYIGVGASIYKVGIKAFKKVWVDLEAKQNDEINGIKNSINALTVSFQEMHKNQERDFLRLQIITGIHSGRLSEQEILYLYDQYTEKGYNSYVSRMVNDYIEELHTSNKENEK</sequence>
<keyword evidence="1" id="KW-1133">Transmembrane helix</keyword>
<name>A0A8S5THY2_9CAUD</name>
<dbReference type="EMBL" id="BK032826">
    <property type="protein sequence ID" value="DAF62651.1"/>
    <property type="molecule type" value="Genomic_DNA"/>
</dbReference>
<organism evidence="2">
    <name type="scientific">Siphoviridae sp. ctuBK6</name>
    <dbReference type="NCBI Taxonomy" id="2827963"/>
    <lineage>
        <taxon>Viruses</taxon>
        <taxon>Duplodnaviria</taxon>
        <taxon>Heunggongvirae</taxon>
        <taxon>Uroviricota</taxon>
        <taxon>Caudoviricetes</taxon>
    </lineage>
</organism>
<keyword evidence="1" id="KW-0472">Membrane</keyword>
<accession>A0A8S5THY2</accession>
<reference evidence="2" key="1">
    <citation type="journal article" date="2021" name="Proc. Natl. Acad. Sci. U.S.A.">
        <title>A Catalog of Tens of Thousands of Viruses from Human Metagenomes Reveals Hidden Associations with Chronic Diseases.</title>
        <authorList>
            <person name="Tisza M.J."/>
            <person name="Buck C.B."/>
        </authorList>
    </citation>
    <scope>NUCLEOTIDE SEQUENCE</scope>
    <source>
        <strain evidence="2">CtuBK6</strain>
    </source>
</reference>